<gene>
    <name evidence="3" type="ORF">PCAL00307_LOCUS18084</name>
    <name evidence="4" type="ORF">PECAL_6P13630</name>
</gene>
<dbReference type="GO" id="GO:0016747">
    <property type="term" value="F:acyltransferase activity, transferring groups other than amino-acyl groups"/>
    <property type="evidence" value="ECO:0007669"/>
    <property type="project" value="InterPro"/>
</dbReference>
<reference evidence="3" key="1">
    <citation type="submission" date="2021-01" db="EMBL/GenBank/DDBJ databases">
        <authorList>
            <person name="Corre E."/>
            <person name="Pelletier E."/>
            <person name="Niang G."/>
            <person name="Scheremetjew M."/>
            <person name="Finn R."/>
            <person name="Kale V."/>
            <person name="Holt S."/>
            <person name="Cochrane G."/>
            <person name="Meng A."/>
            <person name="Brown T."/>
            <person name="Cohen L."/>
        </authorList>
    </citation>
    <scope>NUCLEOTIDE SEQUENCE</scope>
    <source>
        <strain evidence="3">CCMP1756</strain>
    </source>
</reference>
<dbReference type="OrthoDB" id="8954808at2759"/>
<dbReference type="EMBL" id="CAKKNE010000006">
    <property type="protein sequence ID" value="CAH0379729.1"/>
    <property type="molecule type" value="Genomic_DNA"/>
</dbReference>
<dbReference type="EMBL" id="HBIW01020978">
    <property type="protein sequence ID" value="CAE0702639.1"/>
    <property type="molecule type" value="Transcribed_RNA"/>
</dbReference>
<proteinExistence type="predicted"/>
<dbReference type="InterPro" id="IPR000182">
    <property type="entry name" value="GNAT_dom"/>
</dbReference>
<keyword evidence="5" id="KW-1185">Reference proteome</keyword>
<dbReference type="InterPro" id="IPR016181">
    <property type="entry name" value="Acyl_CoA_acyltransferase"/>
</dbReference>
<evidence type="ECO:0000256" key="1">
    <source>
        <dbReference type="SAM" id="MobiDB-lite"/>
    </source>
</evidence>
<dbReference type="Pfam" id="PF00583">
    <property type="entry name" value="Acetyltransf_1"/>
    <property type="match status" value="1"/>
</dbReference>
<reference evidence="4" key="2">
    <citation type="submission" date="2021-11" db="EMBL/GenBank/DDBJ databases">
        <authorList>
            <consortium name="Genoscope - CEA"/>
            <person name="William W."/>
        </authorList>
    </citation>
    <scope>NUCLEOTIDE SEQUENCE</scope>
</reference>
<dbReference type="AlphaFoldDB" id="A0A7S4A4C7"/>
<evidence type="ECO:0000259" key="2">
    <source>
        <dbReference type="Pfam" id="PF00583"/>
    </source>
</evidence>
<dbReference type="SUPFAM" id="SSF55729">
    <property type="entry name" value="Acyl-CoA N-acyltransferases (Nat)"/>
    <property type="match status" value="1"/>
</dbReference>
<dbReference type="Proteomes" id="UP000789595">
    <property type="component" value="Unassembled WGS sequence"/>
</dbReference>
<feature type="domain" description="N-acetyltransferase" evidence="2">
    <location>
        <begin position="135"/>
        <end position="183"/>
    </location>
</feature>
<evidence type="ECO:0000313" key="4">
    <source>
        <dbReference type="EMBL" id="CAH0379729.1"/>
    </source>
</evidence>
<sequence>MHRRAYWDGHGLFCEADYHERFPKSPTQTSGSFTCHKCWASQPVGKKYIERTSVNDLRVLRCQHCNDGTVIAARVHGQWATYTSIMARSDRAGLCEVPFYANLDRVALELLQPGLAPTQRATIFWRRANDGRSEAAGFYAYQYPGDQFDERDDAVAMDMPKLIALYVRPEFRGQGIGTELLRDFLGHQPVREAKHVAVEGVTDEGLRLLARAVPADERKRFLEYKGDEFVRSLRLALERRDRVASYVSRLERHVRRAARTPALEPGPDAAAAAAGLLLVAGCGSCEPIPEGPDGCRSSDTLPAAGPDDDDDPGQPAVGPGDAAAVDALTKTYAAALQASEQDVTSPRKKKQRIVELTIMT</sequence>
<feature type="region of interest" description="Disordered" evidence="1">
    <location>
        <begin position="290"/>
        <end position="321"/>
    </location>
</feature>
<dbReference type="CDD" id="cd04301">
    <property type="entry name" value="NAT_SF"/>
    <property type="match status" value="1"/>
</dbReference>
<evidence type="ECO:0000313" key="3">
    <source>
        <dbReference type="EMBL" id="CAE0702639.1"/>
    </source>
</evidence>
<dbReference type="Gene3D" id="3.40.630.30">
    <property type="match status" value="1"/>
</dbReference>
<evidence type="ECO:0000313" key="5">
    <source>
        <dbReference type="Proteomes" id="UP000789595"/>
    </source>
</evidence>
<name>A0A7S4A4C7_9STRA</name>
<organism evidence="3">
    <name type="scientific">Pelagomonas calceolata</name>
    <dbReference type="NCBI Taxonomy" id="35677"/>
    <lineage>
        <taxon>Eukaryota</taxon>
        <taxon>Sar</taxon>
        <taxon>Stramenopiles</taxon>
        <taxon>Ochrophyta</taxon>
        <taxon>Pelagophyceae</taxon>
        <taxon>Pelagomonadales</taxon>
        <taxon>Pelagomonadaceae</taxon>
        <taxon>Pelagomonas</taxon>
    </lineage>
</organism>
<protein>
    <recommendedName>
        <fullName evidence="2">N-acetyltransferase domain-containing protein</fullName>
    </recommendedName>
</protein>
<accession>A0A7S4A4C7</accession>